<dbReference type="Pfam" id="PF25788">
    <property type="entry name" value="Ig_Rha78A_N"/>
    <property type="match status" value="1"/>
</dbReference>
<dbReference type="PANTHER" id="PTHR33307">
    <property type="entry name" value="ALPHA-RHAMNOSIDASE (EUROFUNG)"/>
    <property type="match status" value="1"/>
</dbReference>
<feature type="domain" description="Alpha-L-rhamnosidase six-hairpin glycosidase" evidence="6">
    <location>
        <begin position="474"/>
        <end position="806"/>
    </location>
</feature>
<dbReference type="PANTHER" id="PTHR33307:SF11">
    <property type="entry name" value="ALPHA-L-RHAMNOSIDASE"/>
    <property type="match status" value="1"/>
</dbReference>
<dbReference type="Gene3D" id="2.60.420.10">
    <property type="entry name" value="Maltose phosphorylase, domain 3"/>
    <property type="match status" value="1"/>
</dbReference>
<feature type="domain" description="Alpha-L-rhamnosidase concanavalin-like" evidence="4">
    <location>
        <begin position="364"/>
        <end position="448"/>
    </location>
</feature>
<reference evidence="8 9" key="1">
    <citation type="submission" date="2024-06" db="EMBL/GenBank/DDBJ databases">
        <title>Chitinophaga defluvii sp. nov., isolated from municipal sewage.</title>
        <authorList>
            <person name="Zhang L."/>
        </authorList>
    </citation>
    <scope>NUCLEOTIDE SEQUENCE [LARGE SCALE GENOMIC DNA]</scope>
    <source>
        <strain evidence="8 9">H8</strain>
    </source>
</reference>
<dbReference type="Gene3D" id="2.60.40.10">
    <property type="entry name" value="Immunoglobulins"/>
    <property type="match status" value="1"/>
</dbReference>
<dbReference type="Pfam" id="PF08531">
    <property type="entry name" value="Bac_rhamnosid_N"/>
    <property type="match status" value="1"/>
</dbReference>
<feature type="domain" description="Alpha-L-rhamnosidase C-terminal" evidence="7">
    <location>
        <begin position="810"/>
        <end position="886"/>
    </location>
</feature>
<accession>A0ABV2TFG6</accession>
<dbReference type="InterPro" id="IPR013783">
    <property type="entry name" value="Ig-like_fold"/>
</dbReference>
<evidence type="ECO:0000259" key="5">
    <source>
        <dbReference type="Pfam" id="PF08531"/>
    </source>
</evidence>
<evidence type="ECO:0000313" key="8">
    <source>
        <dbReference type="EMBL" id="MET7001380.1"/>
    </source>
</evidence>
<dbReference type="RefSeq" id="WP_354663949.1">
    <property type="nucleotide sequence ID" value="NZ_JBEXAC010000003.1"/>
</dbReference>
<evidence type="ECO:0000259" key="4">
    <source>
        <dbReference type="Pfam" id="PF05592"/>
    </source>
</evidence>
<dbReference type="Pfam" id="PF17389">
    <property type="entry name" value="Bac_rhamnosid6H"/>
    <property type="match status" value="1"/>
</dbReference>
<dbReference type="InterPro" id="IPR013737">
    <property type="entry name" value="Bac_rhamnosid_N"/>
</dbReference>
<comment type="catalytic activity">
    <reaction evidence="1">
        <text>Hydrolysis of terminal non-reducing alpha-L-rhamnose residues in alpha-L-rhamnosides.</text>
        <dbReference type="EC" id="3.2.1.40"/>
    </reaction>
</comment>
<keyword evidence="3 8" id="KW-0378">Hydrolase</keyword>
<dbReference type="GO" id="GO:0016787">
    <property type="term" value="F:hydrolase activity"/>
    <property type="evidence" value="ECO:0007669"/>
    <property type="project" value="UniProtKB-KW"/>
</dbReference>
<evidence type="ECO:0000256" key="2">
    <source>
        <dbReference type="ARBA" id="ARBA00012652"/>
    </source>
</evidence>
<dbReference type="InterPro" id="IPR035398">
    <property type="entry name" value="Bac_rhamnosid_C"/>
</dbReference>
<evidence type="ECO:0000256" key="3">
    <source>
        <dbReference type="ARBA" id="ARBA00022801"/>
    </source>
</evidence>
<feature type="domain" description="Bacterial alpha-L-rhamnosidase N-terminal" evidence="5">
    <location>
        <begin position="183"/>
        <end position="352"/>
    </location>
</feature>
<dbReference type="EC" id="3.2.1.40" evidence="2"/>
<dbReference type="Proteomes" id="UP001549749">
    <property type="component" value="Unassembled WGS sequence"/>
</dbReference>
<dbReference type="EMBL" id="JBEXAC010000003">
    <property type="protein sequence ID" value="MET7001380.1"/>
    <property type="molecule type" value="Genomic_DNA"/>
</dbReference>
<protein>
    <recommendedName>
        <fullName evidence="2">alpha-L-rhamnosidase</fullName>
        <ecNumber evidence="2">3.2.1.40</ecNumber>
    </recommendedName>
</protein>
<dbReference type="Pfam" id="PF17390">
    <property type="entry name" value="Bac_rhamnosid_C"/>
    <property type="match status" value="1"/>
</dbReference>
<organism evidence="8 9">
    <name type="scientific">Chitinophaga defluvii</name>
    <dbReference type="NCBI Taxonomy" id="3163343"/>
    <lineage>
        <taxon>Bacteria</taxon>
        <taxon>Pseudomonadati</taxon>
        <taxon>Bacteroidota</taxon>
        <taxon>Chitinophagia</taxon>
        <taxon>Chitinophagales</taxon>
        <taxon>Chitinophagaceae</taxon>
        <taxon>Chitinophaga</taxon>
    </lineage>
</organism>
<dbReference type="SUPFAM" id="SSF48208">
    <property type="entry name" value="Six-hairpin glycosidases"/>
    <property type="match status" value="1"/>
</dbReference>
<dbReference type="InterPro" id="IPR008928">
    <property type="entry name" value="6-hairpin_glycosidase_sf"/>
</dbReference>
<sequence length="921" mass="101371">MGIQHVRAGNLLPAAPSAVTVTDTRCESKVHPVGIMAETPAFSWKLSATTRGVKQTAYRVRVASSRDALNSAPDLWDSGQMPASQNTFVIYGGKKLQSARTYYWSVQTWNNKTAKASWSPVDSFATGILQQEEWDDASWIGYEALAEDKKVFPGIHHVGKVNDEKTKQRSIVPYLRKSFAVSKTVKQALVFVSGLGQYELHLNGHKVGNDFLAPGWTNYNKTCLYNTYDVTGQIQQQENVIGAIVGNGFFNINQERYSKLLIAQGYPMLRLQLVIHYTDGTTKKIITDNTWKVTPSPVVFSSIYGGEDYDARLEQSGWNAPGFDDSKWQTALTVKGPSGEMSAQMSYPLQVKDSFEVKQVYTPEPGKYVLDFGQNASGIIRIKVKGEKGAVVRITPAELLDDKQLPHQGASGGPYSLSYTLKGNGVEEWEPRFTYYGFRYAMIEGAVPPGVAAGNTTVQLTDIRSLHTRNSAPAAGSFACSDTLFNKIHALINWAIRSNMASVSTDCPHREKLGWLEQTHLLGAACGYNYDILHLYNKTVDDMIASQQPDGLVPDIAPEYVVFDGGFRDSPEWGSASILVPWYLYQWYGDKQVLSKAYDMMQRYLDYLGTKANGHILNYGLGDWFDMGPGAPGESQLTPIALTATAVYFQDADCMQKIADILGKEQDAAKYAQLAAGIRKAFNDKFFDPQTKVYATGSQTAYAMPLYTGLVNEADRKAVFENLVQSIHKSKKALTAGDVGYHYLVSVLGKGGASELLYEMNNRDDVPGYAYQLKHGATALTESWPALRFVSNNHMMLGHLMEWLYSGLAGIRTVEGEPGFSTVLIQPQPVGDMKWVKSTFETMQGQVKVQWQKTGTTFTLDVQVPPNTTAKVVLPPCNNNSIKEGGSHVQKAAGVEKVVTEAGKTTITIGSGAYHFVAALN</sequence>
<name>A0ABV2TFG6_9BACT</name>
<keyword evidence="9" id="KW-1185">Reference proteome</keyword>
<dbReference type="Gene3D" id="2.60.120.260">
    <property type="entry name" value="Galactose-binding domain-like"/>
    <property type="match status" value="2"/>
</dbReference>
<proteinExistence type="predicted"/>
<dbReference type="PIRSF" id="PIRSF010631">
    <property type="entry name" value="A-rhamnsds"/>
    <property type="match status" value="1"/>
</dbReference>
<dbReference type="Pfam" id="PF05592">
    <property type="entry name" value="Bac_rhamnosid"/>
    <property type="match status" value="1"/>
</dbReference>
<dbReference type="InterPro" id="IPR035396">
    <property type="entry name" value="Bac_rhamnosid6H"/>
</dbReference>
<dbReference type="InterPro" id="IPR016007">
    <property type="entry name" value="Alpha_rhamnosid"/>
</dbReference>
<dbReference type="InterPro" id="IPR008902">
    <property type="entry name" value="Rhamnosid_concanavalin"/>
</dbReference>
<comment type="caution">
    <text evidence="8">The sequence shown here is derived from an EMBL/GenBank/DDBJ whole genome shotgun (WGS) entry which is preliminary data.</text>
</comment>
<evidence type="ECO:0000259" key="6">
    <source>
        <dbReference type="Pfam" id="PF17389"/>
    </source>
</evidence>
<evidence type="ECO:0000256" key="1">
    <source>
        <dbReference type="ARBA" id="ARBA00001445"/>
    </source>
</evidence>
<dbReference type="InterPro" id="IPR012341">
    <property type="entry name" value="6hp_glycosidase-like_sf"/>
</dbReference>
<dbReference type="Gene3D" id="1.50.10.10">
    <property type="match status" value="1"/>
</dbReference>
<evidence type="ECO:0000313" key="9">
    <source>
        <dbReference type="Proteomes" id="UP001549749"/>
    </source>
</evidence>
<evidence type="ECO:0000259" key="7">
    <source>
        <dbReference type="Pfam" id="PF17390"/>
    </source>
</evidence>
<gene>
    <name evidence="8" type="ORF">ABR189_28620</name>
</gene>